<gene>
    <name evidence="1" type="ORF">DPV69_06760</name>
</gene>
<accession>A0A451GDV6</accession>
<keyword evidence="2" id="KW-1185">Reference proteome</keyword>
<dbReference type="Proteomes" id="UP000284120">
    <property type="component" value="Unassembled WGS sequence"/>
</dbReference>
<dbReference type="EMBL" id="SAYW01000001">
    <property type="protein sequence ID" value="RWU11090.1"/>
    <property type="molecule type" value="Genomic_DNA"/>
</dbReference>
<evidence type="ECO:0000313" key="1">
    <source>
        <dbReference type="EMBL" id="RWU11090.1"/>
    </source>
</evidence>
<dbReference type="NCBIfam" id="TIGR03519">
    <property type="entry name" value="T9SS_PorP_fam"/>
    <property type="match status" value="1"/>
</dbReference>
<comment type="caution">
    <text evidence="1">The sequence shown here is derived from an EMBL/GenBank/DDBJ whole genome shotgun (WGS) entry which is preliminary data.</text>
</comment>
<dbReference type="InterPro" id="IPR019861">
    <property type="entry name" value="PorP/SprF_Bacteroidetes"/>
</dbReference>
<proteinExistence type="predicted"/>
<dbReference type="OrthoDB" id="891773at2"/>
<evidence type="ECO:0000313" key="2">
    <source>
        <dbReference type="Proteomes" id="UP000284120"/>
    </source>
</evidence>
<protein>
    <submittedName>
        <fullName evidence="1">Type IX secretion system membrane protein PorP/SprF</fullName>
    </submittedName>
</protein>
<organism evidence="1 2">
    <name type="scientific">Pedobacter chitinilyticus</name>
    <dbReference type="NCBI Taxonomy" id="2233776"/>
    <lineage>
        <taxon>Bacteria</taxon>
        <taxon>Pseudomonadati</taxon>
        <taxon>Bacteroidota</taxon>
        <taxon>Sphingobacteriia</taxon>
        <taxon>Sphingobacteriales</taxon>
        <taxon>Sphingobacteriaceae</taxon>
        <taxon>Pedobacter</taxon>
    </lineage>
</organism>
<name>A0A451GDV6_9SPHI</name>
<dbReference type="AlphaFoldDB" id="A0A451GDV6"/>
<sequence length="291" mass="31669">MALMVSGITFGTANAQLAPLGAMYYHNQYLNNPAFAGIGKGLEVDLGYRQQWSTIPGSPKVQLLTGSYAMTPKAGLGLNVYNDQTGLFKRTRVMGSYAYHLPVSSKNDKLSFGLSLGFMDELVDQGLMDGDPNDPSTRNFNERQQYVDGDFGVAYTSGKLSLQAAMPNLRNNLGFSKDGERVVNEARFFAAASYRIRLSESEGMGLEPKVAFRGVKGMDNIFDVGANFTFVEDKIGLMAMYHSTKSTSFGFSAKLSKNFDLMGIYSSNTAALAGQTNGSFEVNLKLNLFGK</sequence>
<reference evidence="1 2" key="1">
    <citation type="submission" date="2018-06" db="EMBL/GenBank/DDBJ databases">
        <title>Pedobacter endophyticus sp. nov., an endophytic bacterium isolated from a leaf of Triticum aestivum.</title>
        <authorList>
            <person name="Zhang L."/>
        </authorList>
    </citation>
    <scope>NUCLEOTIDE SEQUENCE [LARGE SCALE GENOMIC DNA]</scope>
    <source>
        <strain evidence="1 2">CM134L-2</strain>
    </source>
</reference>
<dbReference type="Pfam" id="PF11751">
    <property type="entry name" value="PorP_SprF"/>
    <property type="match status" value="1"/>
</dbReference>